<dbReference type="NCBIfam" id="NF033537">
    <property type="entry name" value="lasso_biosyn_B2"/>
    <property type="match status" value="1"/>
</dbReference>
<name>A0ABQ3R8Z3_STRRR</name>
<accession>A0ABQ3R8Z3</accession>
<sequence length="151" mass="16319">MVRKARGAALARPGDQRPLTPGRHLCAVLAVGAARLLTRRPPHDVRRVLTRLAKGARPATYDEAAAARAAVLRVSVMCAGDGCLQRSVAIALLCRVRGAWPTWRVGVRTMPFRAHAWVEAEGTAVGESTDTTLWRPLITVESHSWTGGVRP</sequence>
<reference evidence="3" key="1">
    <citation type="submission" date="2023-07" db="EMBL/GenBank/DDBJ databases">
        <title>Whole genome shotgun sequence of Streptomyces achromogenes subsp. rubradiris NBRC 14000.</title>
        <authorList>
            <person name="Komaki H."/>
            <person name="Tamura T."/>
        </authorList>
    </citation>
    <scope>NUCLEOTIDE SEQUENCE [LARGE SCALE GENOMIC DNA]</scope>
    <source>
        <strain evidence="3">NBRC 14000</strain>
    </source>
</reference>
<protein>
    <recommendedName>
        <fullName evidence="1">Microcin J25-processing protein McjB C-terminal domain-containing protein</fullName>
    </recommendedName>
</protein>
<dbReference type="InterPro" id="IPR053521">
    <property type="entry name" value="McjB-like"/>
</dbReference>
<comment type="caution">
    <text evidence="2">The sequence shown here is derived from an EMBL/GenBank/DDBJ whole genome shotgun (WGS) entry which is preliminary data.</text>
</comment>
<proteinExistence type="predicted"/>
<gene>
    <name evidence="2" type="ORF">Srubr_21660</name>
</gene>
<organism evidence="2 3">
    <name type="scientific">Streptomyces rubradiris</name>
    <name type="common">Streptomyces achromogenes subsp. rubradiris</name>
    <dbReference type="NCBI Taxonomy" id="285531"/>
    <lineage>
        <taxon>Bacteria</taxon>
        <taxon>Bacillati</taxon>
        <taxon>Actinomycetota</taxon>
        <taxon>Actinomycetes</taxon>
        <taxon>Kitasatosporales</taxon>
        <taxon>Streptomycetaceae</taxon>
        <taxon>Streptomyces</taxon>
    </lineage>
</organism>
<feature type="domain" description="Microcin J25-processing protein McjB C-terminal" evidence="1">
    <location>
        <begin position="27"/>
        <end position="132"/>
    </location>
</feature>
<evidence type="ECO:0000259" key="1">
    <source>
        <dbReference type="Pfam" id="PF13471"/>
    </source>
</evidence>
<dbReference type="EMBL" id="BNEA01000007">
    <property type="protein sequence ID" value="GHI52320.1"/>
    <property type="molecule type" value="Genomic_DNA"/>
</dbReference>
<dbReference type="Proteomes" id="UP000646738">
    <property type="component" value="Unassembled WGS sequence"/>
</dbReference>
<keyword evidence="3" id="KW-1185">Reference proteome</keyword>
<dbReference type="InterPro" id="IPR032708">
    <property type="entry name" value="McjB_C"/>
</dbReference>
<evidence type="ECO:0000313" key="2">
    <source>
        <dbReference type="EMBL" id="GHI52320.1"/>
    </source>
</evidence>
<evidence type="ECO:0000313" key="3">
    <source>
        <dbReference type="Proteomes" id="UP000646738"/>
    </source>
</evidence>
<dbReference type="RefSeq" id="WP_189990975.1">
    <property type="nucleotide sequence ID" value="NZ_BNCB01000003.1"/>
</dbReference>
<dbReference type="Pfam" id="PF13471">
    <property type="entry name" value="Transglut_core3"/>
    <property type="match status" value="1"/>
</dbReference>